<gene>
    <name evidence="2" type="ORF">ACFFUT_15735</name>
</gene>
<proteinExistence type="predicted"/>
<keyword evidence="3" id="KW-1185">Reference proteome</keyword>
<dbReference type="SUPFAM" id="SSF56219">
    <property type="entry name" value="DNase I-like"/>
    <property type="match status" value="1"/>
</dbReference>
<name>A0ABV5JIF2_9RHOB</name>
<evidence type="ECO:0000313" key="3">
    <source>
        <dbReference type="Proteomes" id="UP001589683"/>
    </source>
</evidence>
<comment type="caution">
    <text evidence="2">The sequence shown here is derived from an EMBL/GenBank/DDBJ whole genome shotgun (WGS) entry which is preliminary data.</text>
</comment>
<dbReference type="Gene3D" id="3.60.10.10">
    <property type="entry name" value="Endonuclease/exonuclease/phosphatase"/>
    <property type="match status" value="1"/>
</dbReference>
<dbReference type="Proteomes" id="UP001589683">
    <property type="component" value="Unassembled WGS sequence"/>
</dbReference>
<dbReference type="InterPro" id="IPR005135">
    <property type="entry name" value="Endo/exonuclease/phosphatase"/>
</dbReference>
<dbReference type="RefSeq" id="WP_213888172.1">
    <property type="nucleotide sequence ID" value="NZ_JAGFNU010000003.1"/>
</dbReference>
<organism evidence="2 3">
    <name type="scientific">Pseudohalocynthiibacter aestuariivivens</name>
    <dbReference type="NCBI Taxonomy" id="1591409"/>
    <lineage>
        <taxon>Bacteria</taxon>
        <taxon>Pseudomonadati</taxon>
        <taxon>Pseudomonadota</taxon>
        <taxon>Alphaproteobacteria</taxon>
        <taxon>Rhodobacterales</taxon>
        <taxon>Paracoccaceae</taxon>
        <taxon>Pseudohalocynthiibacter</taxon>
    </lineage>
</organism>
<dbReference type="InterPro" id="IPR036691">
    <property type="entry name" value="Endo/exonu/phosph_ase_sf"/>
</dbReference>
<keyword evidence="2" id="KW-0255">Endonuclease</keyword>
<dbReference type="InterPro" id="IPR051916">
    <property type="entry name" value="GPI-anchor_lipid_remodeler"/>
</dbReference>
<accession>A0ABV5JIF2</accession>
<keyword evidence="2" id="KW-0378">Hydrolase</keyword>
<evidence type="ECO:0000313" key="2">
    <source>
        <dbReference type="EMBL" id="MFB9233242.1"/>
    </source>
</evidence>
<dbReference type="GO" id="GO:0004519">
    <property type="term" value="F:endonuclease activity"/>
    <property type="evidence" value="ECO:0007669"/>
    <property type="project" value="UniProtKB-KW"/>
</dbReference>
<reference evidence="2 3" key="1">
    <citation type="submission" date="2024-09" db="EMBL/GenBank/DDBJ databases">
        <authorList>
            <person name="Sun Q."/>
            <person name="Mori K."/>
        </authorList>
    </citation>
    <scope>NUCLEOTIDE SEQUENCE [LARGE SCALE GENOMIC DNA]</scope>
    <source>
        <strain evidence="2 3">CECT 8726</strain>
    </source>
</reference>
<dbReference type="PANTHER" id="PTHR14859:SF0">
    <property type="entry name" value="ENDONUCLEASE_EXONUCLEASE_PHOSPHATASE FAMILY PROTEIN, EXPRESSED"/>
    <property type="match status" value="1"/>
</dbReference>
<dbReference type="EMBL" id="JBHMEA010000049">
    <property type="protein sequence ID" value="MFB9233242.1"/>
    <property type="molecule type" value="Genomic_DNA"/>
</dbReference>
<feature type="domain" description="Endonuclease/exonuclease/phosphatase" evidence="1">
    <location>
        <begin position="1"/>
        <end position="240"/>
    </location>
</feature>
<dbReference type="Pfam" id="PF03372">
    <property type="entry name" value="Exo_endo_phos"/>
    <property type="match status" value="1"/>
</dbReference>
<sequence length="248" mass="28148">MTYNILCGGLAKVNGEERLNSILETVQDCAPDILALQEANHFESPELAKRFSKALLLPYYALAEAAIYEDGERYNVIVFSRYPISKVYRFPDCQFQSAAISVMLETPVGKISICNAHLHAFSETHRVKELGCILAYQCGFQDQLFVGDMNAISRSDTYADDATEFELNYEVTDMLNREFTDVFAATSGPDQWTHPSRIKADHTRKVFRRIDYVFASPSLSRRVVRAKVITSEKAHRASDHFPLIVEFE</sequence>
<protein>
    <submittedName>
        <fullName evidence="2">Endonuclease/exonuclease/phosphatase family protein</fullName>
    </submittedName>
</protein>
<keyword evidence="2" id="KW-0540">Nuclease</keyword>
<dbReference type="PANTHER" id="PTHR14859">
    <property type="entry name" value="CALCOFLUOR WHITE HYPERSENSITIVE PROTEIN PRECURSOR"/>
    <property type="match status" value="1"/>
</dbReference>
<evidence type="ECO:0000259" key="1">
    <source>
        <dbReference type="Pfam" id="PF03372"/>
    </source>
</evidence>